<sequence length="98" mass="10993">MRTLQTLAVLIVVSGIFGAFDAARAEGEHRRLLWGDTHVHTSYSFDAFLNGNQTADPDVAYRYAKGLPVIHPYNRTRVRIETPLDFLVVSDHAEFYGG</sequence>
<dbReference type="AlphaFoldDB" id="X0SJ76"/>
<proteinExistence type="predicted"/>
<evidence type="ECO:0008006" key="2">
    <source>
        <dbReference type="Google" id="ProtNLM"/>
    </source>
</evidence>
<evidence type="ECO:0000313" key="1">
    <source>
        <dbReference type="EMBL" id="GAF81049.1"/>
    </source>
</evidence>
<comment type="caution">
    <text evidence="1">The sequence shown here is derived from an EMBL/GenBank/DDBJ whole genome shotgun (WGS) entry which is preliminary data.</text>
</comment>
<accession>X0SJ76</accession>
<dbReference type="InterPro" id="IPR022028">
    <property type="entry name" value="DUF3604"/>
</dbReference>
<protein>
    <recommendedName>
        <fullName evidence="2">DUF3604 domain-containing protein</fullName>
    </recommendedName>
</protein>
<organism evidence="1">
    <name type="scientific">marine sediment metagenome</name>
    <dbReference type="NCBI Taxonomy" id="412755"/>
    <lineage>
        <taxon>unclassified sequences</taxon>
        <taxon>metagenomes</taxon>
        <taxon>ecological metagenomes</taxon>
    </lineage>
</organism>
<name>X0SJ76_9ZZZZ</name>
<dbReference type="Pfam" id="PF12228">
    <property type="entry name" value="DUF3604"/>
    <property type="match status" value="1"/>
</dbReference>
<feature type="non-terminal residue" evidence="1">
    <location>
        <position position="98"/>
    </location>
</feature>
<gene>
    <name evidence="1" type="ORF">S01H1_06427</name>
</gene>
<dbReference type="EMBL" id="BARS01003320">
    <property type="protein sequence ID" value="GAF81049.1"/>
    <property type="molecule type" value="Genomic_DNA"/>
</dbReference>
<reference evidence="1" key="1">
    <citation type="journal article" date="2014" name="Front. Microbiol.">
        <title>High frequency of phylogenetically diverse reductive dehalogenase-homologous genes in deep subseafloor sedimentary metagenomes.</title>
        <authorList>
            <person name="Kawai M."/>
            <person name="Futagami T."/>
            <person name="Toyoda A."/>
            <person name="Takaki Y."/>
            <person name="Nishi S."/>
            <person name="Hori S."/>
            <person name="Arai W."/>
            <person name="Tsubouchi T."/>
            <person name="Morono Y."/>
            <person name="Uchiyama I."/>
            <person name="Ito T."/>
            <person name="Fujiyama A."/>
            <person name="Inagaki F."/>
            <person name="Takami H."/>
        </authorList>
    </citation>
    <scope>NUCLEOTIDE SEQUENCE</scope>
    <source>
        <strain evidence="1">Expedition CK06-06</strain>
    </source>
</reference>